<evidence type="ECO:0000313" key="2">
    <source>
        <dbReference type="EMBL" id="GAA0603037.1"/>
    </source>
</evidence>
<protein>
    <submittedName>
        <fullName evidence="2">ArsA-related P-loop ATPase</fullName>
    </submittedName>
</protein>
<proteinExistence type="predicted"/>
<dbReference type="Gene3D" id="3.40.50.300">
    <property type="entry name" value="P-loop containing nucleotide triphosphate hydrolases"/>
    <property type="match status" value="1"/>
</dbReference>
<evidence type="ECO:0000313" key="3">
    <source>
        <dbReference type="Proteomes" id="UP001500957"/>
    </source>
</evidence>
<dbReference type="EMBL" id="BAAAHE010000001">
    <property type="protein sequence ID" value="GAA0603037.1"/>
    <property type="molecule type" value="Genomic_DNA"/>
</dbReference>
<dbReference type="PANTHER" id="PTHR10803:SF31">
    <property type="entry name" value="ATPASE RV3679-RELATED"/>
    <property type="match status" value="1"/>
</dbReference>
<dbReference type="InterPro" id="IPR016300">
    <property type="entry name" value="ATPase_ArsA/GET3"/>
</dbReference>
<feature type="domain" description="ArsA/GET3 Anion-transporting ATPase-like" evidence="1">
    <location>
        <begin position="1"/>
        <end position="153"/>
    </location>
</feature>
<comment type="caution">
    <text evidence="2">The sequence shown here is derived from an EMBL/GenBank/DDBJ whole genome shotgun (WGS) entry which is preliminary data.</text>
</comment>
<reference evidence="2 3" key="1">
    <citation type="journal article" date="2019" name="Int. J. Syst. Evol. Microbiol.">
        <title>The Global Catalogue of Microorganisms (GCM) 10K type strain sequencing project: providing services to taxonomists for standard genome sequencing and annotation.</title>
        <authorList>
            <consortium name="The Broad Institute Genomics Platform"/>
            <consortium name="The Broad Institute Genome Sequencing Center for Infectious Disease"/>
            <person name="Wu L."/>
            <person name="Ma J."/>
        </authorList>
    </citation>
    <scope>NUCLEOTIDE SEQUENCE [LARGE SCALE GENOMIC DNA]</scope>
    <source>
        <strain evidence="2 3">JCM 10671</strain>
    </source>
</reference>
<accession>A0ABN1G341</accession>
<evidence type="ECO:0000259" key="1">
    <source>
        <dbReference type="Pfam" id="PF02374"/>
    </source>
</evidence>
<name>A0ABN1G341_9ACTN</name>
<dbReference type="Proteomes" id="UP001500957">
    <property type="component" value="Unassembled WGS sequence"/>
</dbReference>
<dbReference type="SUPFAM" id="SSF52540">
    <property type="entry name" value="P-loop containing nucleoside triphosphate hydrolases"/>
    <property type="match status" value="1"/>
</dbReference>
<dbReference type="PANTHER" id="PTHR10803">
    <property type="entry name" value="ARSENICAL PUMP-DRIVING ATPASE ARSENITE-TRANSLOCATING ATPASE"/>
    <property type="match status" value="1"/>
</dbReference>
<dbReference type="InterPro" id="IPR025723">
    <property type="entry name" value="ArsA/GET3_ATPase-like"/>
</dbReference>
<sequence>MTGKGGTGKTTVAAALAMALAAEGGRTLLVEVEGRGGIAQLFDTPPLPYAETRIAVAPNGGEVYALPIDPEEALLEYLEMFYKLGRAGRGLRRLGFVDFVTTIAPGLRDVLLTGKAYEAVGPRRGGRQEYDAVVMDAPPTGRIGKFLNINTEVAGLAKGGPVHNQAESIMRLLRSPRTAVHFVTVLEEMPVQETLDGITEISGIGLPVGSVLVNMVRSPALPPAALEAARAGTLDRASIGAALRKVGVSAEDALLDALLSEAAEHAERVALETTERADLVATGQPVLELPSLVEGIDLSALYDLATLLREQGVRRADAPASGGTA</sequence>
<gene>
    <name evidence="2" type="ORF">GCM10009547_00690</name>
</gene>
<dbReference type="InterPro" id="IPR027417">
    <property type="entry name" value="P-loop_NTPase"/>
</dbReference>
<dbReference type="Pfam" id="PF02374">
    <property type="entry name" value="ArsA_ATPase"/>
    <property type="match status" value="1"/>
</dbReference>
<organism evidence="2 3">
    <name type="scientific">Sporichthya brevicatena</name>
    <dbReference type="NCBI Taxonomy" id="171442"/>
    <lineage>
        <taxon>Bacteria</taxon>
        <taxon>Bacillati</taxon>
        <taxon>Actinomycetota</taxon>
        <taxon>Actinomycetes</taxon>
        <taxon>Sporichthyales</taxon>
        <taxon>Sporichthyaceae</taxon>
        <taxon>Sporichthya</taxon>
    </lineage>
</organism>
<keyword evidence="3" id="KW-1185">Reference proteome</keyword>